<name>A0A853IT68_9BURK</name>
<sequence>MITHRLMTERYEAIVRLLYAQGRASAADLLSLYRAQPLTAKRLHAILDDLAGYGWVSRVHDHRRTGARAVAWVVADEVLAHLQQPARLPLHPGHLPPGAAATRRAPPAPPARRGPVTPPTYRAAPQPYVPPPAPPLRPGALDFLAHPSHGACR</sequence>
<organism evidence="2 3">
    <name type="scientific">Ottowia beijingensis</name>
    <dbReference type="NCBI Taxonomy" id="1207057"/>
    <lineage>
        <taxon>Bacteria</taxon>
        <taxon>Pseudomonadati</taxon>
        <taxon>Pseudomonadota</taxon>
        <taxon>Betaproteobacteria</taxon>
        <taxon>Burkholderiales</taxon>
        <taxon>Comamonadaceae</taxon>
        <taxon>Ottowia</taxon>
    </lineage>
</organism>
<protein>
    <submittedName>
        <fullName evidence="2">Uncharacterized protein</fullName>
    </submittedName>
</protein>
<evidence type="ECO:0000313" key="2">
    <source>
        <dbReference type="EMBL" id="NZA00851.1"/>
    </source>
</evidence>
<evidence type="ECO:0000256" key="1">
    <source>
        <dbReference type="SAM" id="MobiDB-lite"/>
    </source>
</evidence>
<proteinExistence type="predicted"/>
<comment type="caution">
    <text evidence="2">The sequence shown here is derived from an EMBL/GenBank/DDBJ whole genome shotgun (WGS) entry which is preliminary data.</text>
</comment>
<feature type="compositionally biased region" description="Low complexity" evidence="1">
    <location>
        <begin position="88"/>
        <end position="105"/>
    </location>
</feature>
<feature type="compositionally biased region" description="Pro residues" evidence="1">
    <location>
        <begin position="127"/>
        <end position="137"/>
    </location>
</feature>
<dbReference type="Proteomes" id="UP000589716">
    <property type="component" value="Unassembled WGS sequence"/>
</dbReference>
<dbReference type="AlphaFoldDB" id="A0A853IT68"/>
<reference evidence="2 3" key="1">
    <citation type="submission" date="2020-07" db="EMBL/GenBank/DDBJ databases">
        <authorList>
            <person name="Maaloum M."/>
        </authorList>
    </citation>
    <scope>NUCLEOTIDE SEQUENCE [LARGE SCALE GENOMIC DNA]</scope>
    <source>
        <strain evidence="2 3">GCS-AN-3</strain>
    </source>
</reference>
<accession>A0A853IT68</accession>
<dbReference type="RefSeq" id="WP_180549386.1">
    <property type="nucleotide sequence ID" value="NZ_JACCKX010000001.1"/>
</dbReference>
<feature type="compositionally biased region" description="Pro residues" evidence="1">
    <location>
        <begin position="106"/>
        <end position="118"/>
    </location>
</feature>
<feature type="region of interest" description="Disordered" evidence="1">
    <location>
        <begin position="88"/>
        <end position="142"/>
    </location>
</feature>
<gene>
    <name evidence="2" type="ORF">H0I39_01945</name>
</gene>
<dbReference type="EMBL" id="JACCKX010000001">
    <property type="protein sequence ID" value="NZA00851.1"/>
    <property type="molecule type" value="Genomic_DNA"/>
</dbReference>
<keyword evidence="3" id="KW-1185">Reference proteome</keyword>
<evidence type="ECO:0000313" key="3">
    <source>
        <dbReference type="Proteomes" id="UP000589716"/>
    </source>
</evidence>